<dbReference type="AlphaFoldDB" id="A0A563VR52"/>
<reference evidence="1 2" key="1">
    <citation type="submission" date="2019-01" db="EMBL/GenBank/DDBJ databases">
        <authorList>
            <person name="Brito A."/>
        </authorList>
    </citation>
    <scope>NUCLEOTIDE SEQUENCE [LARGE SCALE GENOMIC DNA]</scope>
    <source>
        <strain evidence="1">1</strain>
    </source>
</reference>
<dbReference type="Proteomes" id="UP000320055">
    <property type="component" value="Unassembled WGS sequence"/>
</dbReference>
<organism evidence="1 2">
    <name type="scientific">Hyella patelloides LEGE 07179</name>
    <dbReference type="NCBI Taxonomy" id="945734"/>
    <lineage>
        <taxon>Bacteria</taxon>
        <taxon>Bacillati</taxon>
        <taxon>Cyanobacteriota</taxon>
        <taxon>Cyanophyceae</taxon>
        <taxon>Pleurocapsales</taxon>
        <taxon>Hyellaceae</taxon>
        <taxon>Hyella</taxon>
    </lineage>
</organism>
<evidence type="ECO:0000313" key="1">
    <source>
        <dbReference type="EMBL" id="VEP13938.1"/>
    </source>
</evidence>
<protein>
    <submittedName>
        <fullName evidence="1">Uncharacterized protein</fullName>
    </submittedName>
</protein>
<proteinExistence type="predicted"/>
<name>A0A563VR52_9CYAN</name>
<sequence>MSNLYQKYIRGCLFGKPKRGFQGSEFISEHSPLSLIGSSRFYTGIYWEF</sequence>
<gene>
    <name evidence="1" type="ORF">H1P_230002</name>
</gene>
<dbReference type="EMBL" id="CAACVJ010000146">
    <property type="protein sequence ID" value="VEP13938.1"/>
    <property type="molecule type" value="Genomic_DNA"/>
</dbReference>
<evidence type="ECO:0000313" key="2">
    <source>
        <dbReference type="Proteomes" id="UP000320055"/>
    </source>
</evidence>
<keyword evidence="2" id="KW-1185">Reference proteome</keyword>
<accession>A0A563VR52</accession>